<evidence type="ECO:0000256" key="8">
    <source>
        <dbReference type="ARBA" id="ARBA00023306"/>
    </source>
</evidence>
<dbReference type="Gene3D" id="3.30.160.570">
    <property type="entry name" value="Ncd80 complex, Spc24 subunit"/>
    <property type="match status" value="1"/>
</dbReference>
<dbReference type="PANTHER" id="PTHR22142">
    <property type="match status" value="1"/>
</dbReference>
<dbReference type="Pfam" id="PF08286">
    <property type="entry name" value="Spc24"/>
    <property type="match status" value="1"/>
</dbReference>
<dbReference type="PANTHER" id="PTHR22142:SF2">
    <property type="entry name" value="KINETOCHORE PROTEIN SPC24"/>
    <property type="match status" value="1"/>
</dbReference>
<keyword evidence="5 10" id="KW-0995">Kinetochore</keyword>
<dbReference type="InterPro" id="IPR013252">
    <property type="entry name" value="Ndc80_Spc24"/>
</dbReference>
<dbReference type="OrthoDB" id="49185at2759"/>
<evidence type="ECO:0000256" key="6">
    <source>
        <dbReference type="ARBA" id="ARBA00023054"/>
    </source>
</evidence>
<dbReference type="EMBL" id="CP031034">
    <property type="protein sequence ID" value="QDZ18443.1"/>
    <property type="molecule type" value="Genomic_DNA"/>
</dbReference>
<organism evidence="12 13">
    <name type="scientific">Chloropicon primus</name>
    <dbReference type="NCBI Taxonomy" id="1764295"/>
    <lineage>
        <taxon>Eukaryota</taxon>
        <taxon>Viridiplantae</taxon>
        <taxon>Chlorophyta</taxon>
        <taxon>Chloropicophyceae</taxon>
        <taxon>Chloropicales</taxon>
        <taxon>Chloropicaceae</taxon>
        <taxon>Chloropicon</taxon>
    </lineage>
</organism>
<keyword evidence="6" id="KW-0175">Coiled coil</keyword>
<keyword evidence="3 10" id="KW-0132">Cell division</keyword>
<protein>
    <recommendedName>
        <fullName evidence="10">Kinetochore protein Spc24</fullName>
    </recommendedName>
</protein>
<dbReference type="Proteomes" id="UP000316726">
    <property type="component" value="Chromosome 1"/>
</dbReference>
<dbReference type="GO" id="GO:0008017">
    <property type="term" value="F:microtubule binding"/>
    <property type="evidence" value="ECO:0007669"/>
    <property type="project" value="TreeGrafter"/>
</dbReference>
<sequence length="202" mass="23456">MSSVSRENIEVMDALIGNFTLYDDVNKVYDILKGHRKLSMLCEEKDASAKESIKQLQKQVEGLEREREDLVAQNEEEKRHENDKLKRQLAKAEAEAEAMEENIKELQVERDELKASLVQTEDKYMDRTKQLSEQEHRVKHELSLFAHISKINWTATDEVGGKNEIRGVISKTNQGDLNTFCFDTKKTSRFHIANKLWDAMDE</sequence>
<dbReference type="GO" id="GO:0005634">
    <property type="term" value="C:nucleus"/>
    <property type="evidence" value="ECO:0007669"/>
    <property type="project" value="UniProtKB-SubCell"/>
</dbReference>
<keyword evidence="13" id="KW-1185">Reference proteome</keyword>
<keyword evidence="9 10" id="KW-0137">Centromere</keyword>
<accession>A0A5B8MDF1</accession>
<proteinExistence type="inferred from homology"/>
<comment type="similarity">
    <text evidence="1 10">Belongs to the SPC24 family.</text>
</comment>
<comment type="function">
    <text evidence="10">Acts as a component of the essential kinetochore-associated NDC80 complex, which is required for chromosome segregation and spindle checkpoint activity.</text>
</comment>
<evidence type="ECO:0000256" key="11">
    <source>
        <dbReference type="SAM" id="MobiDB-lite"/>
    </source>
</evidence>
<evidence type="ECO:0000313" key="13">
    <source>
        <dbReference type="Proteomes" id="UP000316726"/>
    </source>
</evidence>
<evidence type="ECO:0000256" key="10">
    <source>
        <dbReference type="RuleBase" id="RU368011"/>
    </source>
</evidence>
<evidence type="ECO:0000256" key="4">
    <source>
        <dbReference type="ARBA" id="ARBA00022776"/>
    </source>
</evidence>
<evidence type="ECO:0000256" key="1">
    <source>
        <dbReference type="ARBA" id="ARBA00007804"/>
    </source>
</evidence>
<keyword evidence="7 10" id="KW-0539">Nucleus</keyword>
<gene>
    <name evidence="12" type="ORF">A3770_01p09610</name>
</gene>
<feature type="region of interest" description="Disordered" evidence="11">
    <location>
        <begin position="64"/>
        <end position="85"/>
    </location>
</feature>
<keyword evidence="8 10" id="KW-0131">Cell cycle</keyword>
<keyword evidence="2 10" id="KW-0158">Chromosome</keyword>
<keyword evidence="4 10" id="KW-0498">Mitosis</keyword>
<evidence type="ECO:0000256" key="2">
    <source>
        <dbReference type="ARBA" id="ARBA00022454"/>
    </source>
</evidence>
<dbReference type="GO" id="GO:0051301">
    <property type="term" value="P:cell division"/>
    <property type="evidence" value="ECO:0007669"/>
    <property type="project" value="UniProtKB-UniRule"/>
</dbReference>
<evidence type="ECO:0000256" key="9">
    <source>
        <dbReference type="ARBA" id="ARBA00023328"/>
    </source>
</evidence>
<name>A0A5B8MDF1_9CHLO</name>
<dbReference type="AlphaFoldDB" id="A0A5B8MDF1"/>
<evidence type="ECO:0000256" key="5">
    <source>
        <dbReference type="ARBA" id="ARBA00022838"/>
    </source>
</evidence>
<comment type="subunit">
    <text evidence="10">Component of the NDC80 complex.</text>
</comment>
<dbReference type="GO" id="GO:0031262">
    <property type="term" value="C:Ndc80 complex"/>
    <property type="evidence" value="ECO:0007669"/>
    <property type="project" value="TreeGrafter"/>
</dbReference>
<reference evidence="12 13" key="1">
    <citation type="submission" date="2018-07" db="EMBL/GenBank/DDBJ databases">
        <title>The complete nuclear genome of the prasinophyte Chloropicon primus (CCMP1205).</title>
        <authorList>
            <person name="Pombert J.-F."/>
            <person name="Otis C."/>
            <person name="Turmel M."/>
            <person name="Lemieux C."/>
        </authorList>
    </citation>
    <scope>NUCLEOTIDE SEQUENCE [LARGE SCALE GENOMIC DNA]</scope>
    <source>
        <strain evidence="12 13">CCMP1205</strain>
    </source>
</reference>
<evidence type="ECO:0000313" key="12">
    <source>
        <dbReference type="EMBL" id="QDZ18443.1"/>
    </source>
</evidence>
<comment type="subcellular location">
    <subcellularLocation>
        <location evidence="10">Nucleus</location>
    </subcellularLocation>
    <subcellularLocation>
        <location evidence="10">Chromosome</location>
        <location evidence="10">Centromere</location>
        <location evidence="10">Kinetochore</location>
    </subcellularLocation>
</comment>
<evidence type="ECO:0000256" key="7">
    <source>
        <dbReference type="ARBA" id="ARBA00023242"/>
    </source>
</evidence>
<evidence type="ECO:0000256" key="3">
    <source>
        <dbReference type="ARBA" id="ARBA00022618"/>
    </source>
</evidence>
<dbReference type="GO" id="GO:0007059">
    <property type="term" value="P:chromosome segregation"/>
    <property type="evidence" value="ECO:0007669"/>
    <property type="project" value="TreeGrafter"/>
</dbReference>